<keyword evidence="2" id="KW-1185">Reference proteome</keyword>
<protein>
    <submittedName>
        <fullName evidence="1">Uncharacterized protein</fullName>
    </submittedName>
</protein>
<name>A0AC60P319_IXOPE</name>
<dbReference type="EMBL" id="JABSTQ010011239">
    <property type="protein sequence ID" value="KAG0413697.1"/>
    <property type="molecule type" value="Genomic_DNA"/>
</dbReference>
<comment type="caution">
    <text evidence="1">The sequence shown here is derived from an EMBL/GenBank/DDBJ whole genome shotgun (WGS) entry which is preliminary data.</text>
</comment>
<sequence length="702" mass="78275">MERPLVVESQASKGQPTDAGGKLGRRSKFGAEDDMSRQGCKWSCQHCTYENWPKALRCTICQKPRPTLIEEEASSEERDIYKISPLVQEPPPNPYHKWACSKCTYLNWPQSIKCTQCLNPRGPSQGTWNSPGVPSSPPAPSPQATTSAETAHSSGDSRSKWTCHACTYENWPKSRKCVMCSAARLKADSPVGGRTPESEDQWHYSSGIPSICTGGSYRRPAPQYGAAADIELQLSTEEAPLPTNNYLCSLRRQVREADRLWLNACRAVVDGEPEPISRYLSSGGDPGRQLTHGEAGLLARTASFDPGFTLAHMAIRHERDDILALLLSNPVMTHPVAKRVPSDVGRDTAADIRRHITASFKQKKGPFSCYFVTEFVTFALPIEIKEFHPSVQKVLFDELLDQDVQKELEEDSAIINWSLELTETLGSRLYALWNRSAGNCLLDSALQATWGVFDRDNSLRQVLGDSLSEAAAVLYPRWREAEALQAKLLHFTLDEAQWQEDWATLVSLAAQPGSALEQMHVFTLAHVLRRPIVVYGVKYVKSFRGEALGYARFEGIYIPLLWEPSFCWKSPIALGYTRGHFSALVPMEPEPEVPGGAGAPPRDPDDLEVAFLPLMTADRQLLPLHFLTQGEVGREEEIIRQWLDCCVTKGGLLVAQQKVPRRPHLVLQMVDQWLDAYRKLSPHHRLTDAQGGYSSDGDSDQE</sequence>
<evidence type="ECO:0000313" key="1">
    <source>
        <dbReference type="EMBL" id="KAG0413697.1"/>
    </source>
</evidence>
<proteinExistence type="predicted"/>
<accession>A0AC60P319</accession>
<gene>
    <name evidence="1" type="ORF">HPB47_009143</name>
</gene>
<dbReference type="Proteomes" id="UP000805193">
    <property type="component" value="Unassembled WGS sequence"/>
</dbReference>
<reference evidence="1 2" key="1">
    <citation type="journal article" date="2020" name="Cell">
        <title>Large-Scale Comparative Analyses of Tick Genomes Elucidate Their Genetic Diversity and Vector Capacities.</title>
        <authorList>
            <consortium name="Tick Genome and Microbiome Consortium (TIGMIC)"/>
            <person name="Jia N."/>
            <person name="Wang J."/>
            <person name="Shi W."/>
            <person name="Du L."/>
            <person name="Sun Y."/>
            <person name="Zhan W."/>
            <person name="Jiang J.F."/>
            <person name="Wang Q."/>
            <person name="Zhang B."/>
            <person name="Ji P."/>
            <person name="Bell-Sakyi L."/>
            <person name="Cui X.M."/>
            <person name="Yuan T.T."/>
            <person name="Jiang B.G."/>
            <person name="Yang W.F."/>
            <person name="Lam T.T."/>
            <person name="Chang Q.C."/>
            <person name="Ding S.J."/>
            <person name="Wang X.J."/>
            <person name="Zhu J.G."/>
            <person name="Ruan X.D."/>
            <person name="Zhao L."/>
            <person name="Wei J.T."/>
            <person name="Ye R.Z."/>
            <person name="Que T.C."/>
            <person name="Du C.H."/>
            <person name="Zhou Y.H."/>
            <person name="Cheng J.X."/>
            <person name="Dai P.F."/>
            <person name="Guo W.B."/>
            <person name="Han X.H."/>
            <person name="Huang E.J."/>
            <person name="Li L.F."/>
            <person name="Wei W."/>
            <person name="Gao Y.C."/>
            <person name="Liu J.Z."/>
            <person name="Shao H.Z."/>
            <person name="Wang X."/>
            <person name="Wang C.C."/>
            <person name="Yang T.C."/>
            <person name="Huo Q.B."/>
            <person name="Li W."/>
            <person name="Chen H.Y."/>
            <person name="Chen S.E."/>
            <person name="Zhou L.G."/>
            <person name="Ni X.B."/>
            <person name="Tian J.H."/>
            <person name="Sheng Y."/>
            <person name="Liu T."/>
            <person name="Pan Y.S."/>
            <person name="Xia L.Y."/>
            <person name="Li J."/>
            <person name="Zhao F."/>
            <person name="Cao W.C."/>
        </authorList>
    </citation>
    <scope>NUCLEOTIDE SEQUENCE [LARGE SCALE GENOMIC DNA]</scope>
    <source>
        <strain evidence="1">Iper-2018</strain>
    </source>
</reference>
<evidence type="ECO:0000313" key="2">
    <source>
        <dbReference type="Proteomes" id="UP000805193"/>
    </source>
</evidence>
<organism evidence="1 2">
    <name type="scientific">Ixodes persulcatus</name>
    <name type="common">Taiga tick</name>
    <dbReference type="NCBI Taxonomy" id="34615"/>
    <lineage>
        <taxon>Eukaryota</taxon>
        <taxon>Metazoa</taxon>
        <taxon>Ecdysozoa</taxon>
        <taxon>Arthropoda</taxon>
        <taxon>Chelicerata</taxon>
        <taxon>Arachnida</taxon>
        <taxon>Acari</taxon>
        <taxon>Parasitiformes</taxon>
        <taxon>Ixodida</taxon>
        <taxon>Ixodoidea</taxon>
        <taxon>Ixodidae</taxon>
        <taxon>Ixodinae</taxon>
        <taxon>Ixodes</taxon>
    </lineage>
</organism>